<dbReference type="InterPro" id="IPR003500">
    <property type="entry name" value="RpiB_LacA_LacB"/>
</dbReference>
<keyword evidence="3" id="KW-1185">Reference proteome</keyword>
<evidence type="ECO:0000313" key="2">
    <source>
        <dbReference type="EMBL" id="WXL28208.1"/>
    </source>
</evidence>
<gene>
    <name evidence="2" type="ORF">WG616_02445</name>
</gene>
<reference evidence="2" key="1">
    <citation type="submission" date="2024-03" db="EMBL/GenBank/DDBJ databases">
        <title>Complete genome sequence of Mycoplasma gypis type strain B1/T1.</title>
        <authorList>
            <person name="Spergser J."/>
        </authorList>
    </citation>
    <scope>NUCLEOTIDE SEQUENCE [LARGE SCALE GENOMIC DNA]</scope>
    <source>
        <strain evidence="2">B1/T1</strain>
    </source>
</reference>
<name>A0ABZ2RN67_9BACT</name>
<dbReference type="NCBIfam" id="TIGR00689">
    <property type="entry name" value="rpiB_lacA_lacB"/>
    <property type="match status" value="1"/>
</dbReference>
<sequence>MKKIAISSDHAGYELKAKLVSNLEKLGYQVEDLGPSNGTESVNYAEYGFKLAEFLENHNDYKGIGICGTGLGISYALNRYSHIRAARVCSVEDAKLAKLHNDANVLVFGGRQTQINDALEMFNEWDKTHFEGGRHQVRLDSLSTKGSK</sequence>
<dbReference type="Pfam" id="PF02502">
    <property type="entry name" value="LacAB_rpiB"/>
    <property type="match status" value="1"/>
</dbReference>
<dbReference type="InterPro" id="IPR036569">
    <property type="entry name" value="RpiB_LacA_LacB_sf"/>
</dbReference>
<dbReference type="PANTHER" id="PTHR30345">
    <property type="entry name" value="RIBOSE-5-PHOSPHATE ISOMERASE B"/>
    <property type="match status" value="1"/>
</dbReference>
<comment type="similarity">
    <text evidence="1">Belongs to the LacAB/RpiB family.</text>
</comment>
<organism evidence="2 3">
    <name type="scientific">[Mycoplasma] gypis</name>
    <dbReference type="NCBI Taxonomy" id="92404"/>
    <lineage>
        <taxon>Bacteria</taxon>
        <taxon>Bacillati</taxon>
        <taxon>Mycoplasmatota</taxon>
        <taxon>Mycoplasmoidales</taxon>
        <taxon>Metamycoplasmataceae</taxon>
        <taxon>Metamycoplasma</taxon>
    </lineage>
</organism>
<accession>A0ABZ2RN67</accession>
<dbReference type="Gene3D" id="3.40.1400.10">
    <property type="entry name" value="Sugar-phosphate isomerase, RpiB/LacA/LacB"/>
    <property type="match status" value="1"/>
</dbReference>
<dbReference type="PIRSF" id="PIRSF005384">
    <property type="entry name" value="RpiB_LacA_B"/>
    <property type="match status" value="1"/>
</dbReference>
<dbReference type="Proteomes" id="UP001460679">
    <property type="component" value="Chromosome"/>
</dbReference>
<dbReference type="SUPFAM" id="SSF89623">
    <property type="entry name" value="Ribose/Galactose isomerase RpiB/AlsB"/>
    <property type="match status" value="1"/>
</dbReference>
<dbReference type="GO" id="GO:0016853">
    <property type="term" value="F:isomerase activity"/>
    <property type="evidence" value="ECO:0007669"/>
    <property type="project" value="UniProtKB-KW"/>
</dbReference>
<evidence type="ECO:0000313" key="3">
    <source>
        <dbReference type="Proteomes" id="UP001460679"/>
    </source>
</evidence>
<dbReference type="RefSeq" id="WP_205498262.1">
    <property type="nucleotide sequence ID" value="NZ_CP148066.1"/>
</dbReference>
<dbReference type="PANTHER" id="PTHR30345:SF0">
    <property type="entry name" value="DNA DAMAGE-REPAIR_TOLERATION PROTEIN DRT102"/>
    <property type="match status" value="1"/>
</dbReference>
<keyword evidence="2" id="KW-0413">Isomerase</keyword>
<dbReference type="EMBL" id="CP148066">
    <property type="protein sequence ID" value="WXL28208.1"/>
    <property type="molecule type" value="Genomic_DNA"/>
</dbReference>
<proteinExistence type="inferred from homology"/>
<evidence type="ECO:0000256" key="1">
    <source>
        <dbReference type="ARBA" id="ARBA00008754"/>
    </source>
</evidence>
<dbReference type="NCBIfam" id="NF004051">
    <property type="entry name" value="PRK05571.1"/>
    <property type="match status" value="1"/>
</dbReference>
<protein>
    <submittedName>
        <fullName evidence="2">RpiB/LacA/LacB family sugar-phosphate isomerase</fullName>
    </submittedName>
</protein>